<feature type="transmembrane region" description="Helical" evidence="1">
    <location>
        <begin position="471"/>
        <end position="491"/>
    </location>
</feature>
<feature type="transmembrane region" description="Helical" evidence="1">
    <location>
        <begin position="352"/>
        <end position="377"/>
    </location>
</feature>
<evidence type="ECO:0000259" key="2">
    <source>
        <dbReference type="Pfam" id="PF19053"/>
    </source>
</evidence>
<sequence length="500" mass="53084">MNQPTSVLNDTTFVAVNVHARDSAFQCKLHAHTPVVQLLPQLREQLVAMAGEKTPTADYLNAQRVEWALEKGPIRERLDNDTTLAEANVKSASDIYLTHRTRTEDYPVLRDDLADGTAEVSKQMFTVLDGRTTRRLGTITFPAAVAAVGAIGIADVLSGDTAMRWPVVGLLAALAVMCATLAAVLTRSYSHYDDVAGALCVAAYIGTAGAAVVGVPRDLGVWHLTTVGAAVATMAVLLWAVTGNKPTGLHVGVTFVSVGAVLVGLLHMVLPVSSQAVAAQVVFVMLLVVLWSTQTSRMVGRVQVAYIPTTGEPLIRSDGKDGEMSVARVSRRSTSAAAIESMLNQRNRVIDTLNAMIGMVTASGIALTAAAFAGGYFTRNYEWHMFALVATASIALVAVGRGLAIRAAALPLMITGPLAWTAYLAGRALSDHRADSTVLLAGAIPLLIAVLLSAVWAIRQQTLHSPLSKRRLELVATIAVCTVVPLLILIMDGWSKVRNR</sequence>
<keyword evidence="1" id="KW-0472">Membrane</keyword>
<dbReference type="OrthoDB" id="4641630at2"/>
<dbReference type="InterPro" id="IPR044049">
    <property type="entry name" value="EccD_transm"/>
</dbReference>
<dbReference type="Pfam" id="PF19053">
    <property type="entry name" value="EccD"/>
    <property type="match status" value="1"/>
</dbReference>
<feature type="transmembrane region" description="Helical" evidence="1">
    <location>
        <begin position="438"/>
        <end position="459"/>
    </location>
</feature>
<reference evidence="3 4" key="1">
    <citation type="submission" date="2015-06" db="EMBL/GenBank/DDBJ databases">
        <title>Genome sequence of Mycobacterium conceptionense strain MLE.</title>
        <authorList>
            <person name="Greninger A.L."/>
            <person name="Cunningham G."/>
            <person name="Chiu C.Y."/>
            <person name="Miller S."/>
        </authorList>
    </citation>
    <scope>NUCLEOTIDE SEQUENCE [LARGE SCALE GENOMIC DNA]</scope>
    <source>
        <strain evidence="3 4">MLE</strain>
    </source>
</reference>
<evidence type="ECO:0000313" key="3">
    <source>
        <dbReference type="EMBL" id="KMV17596.1"/>
    </source>
</evidence>
<gene>
    <name evidence="3" type="ORF">ACT17_15015</name>
</gene>
<organism evidence="3 4">
    <name type="scientific">Mycolicibacterium conceptionense</name>
    <dbReference type="NCBI Taxonomy" id="451644"/>
    <lineage>
        <taxon>Bacteria</taxon>
        <taxon>Bacillati</taxon>
        <taxon>Actinomycetota</taxon>
        <taxon>Actinomycetes</taxon>
        <taxon>Mycobacteriales</taxon>
        <taxon>Mycobacteriaceae</taxon>
        <taxon>Mycolicibacterium</taxon>
    </lineage>
</organism>
<evidence type="ECO:0000313" key="4">
    <source>
        <dbReference type="Proteomes" id="UP000037594"/>
    </source>
</evidence>
<feature type="transmembrane region" description="Helical" evidence="1">
    <location>
        <begin position="196"/>
        <end position="215"/>
    </location>
</feature>
<feature type="transmembrane region" description="Helical" evidence="1">
    <location>
        <begin position="163"/>
        <end position="184"/>
    </location>
</feature>
<feature type="domain" description="EccD-like transmembrane" evidence="2">
    <location>
        <begin position="134"/>
        <end position="498"/>
    </location>
</feature>
<keyword evidence="1" id="KW-1133">Transmembrane helix</keyword>
<name>A0A0J8U853_9MYCO</name>
<feature type="transmembrane region" description="Helical" evidence="1">
    <location>
        <begin position="383"/>
        <end position="400"/>
    </location>
</feature>
<dbReference type="PATRIC" id="fig|451644.5.peg.3108"/>
<feature type="transmembrane region" description="Helical" evidence="1">
    <location>
        <begin position="136"/>
        <end position="157"/>
    </location>
</feature>
<proteinExistence type="predicted"/>
<feature type="transmembrane region" description="Helical" evidence="1">
    <location>
        <begin position="248"/>
        <end position="270"/>
    </location>
</feature>
<dbReference type="EMBL" id="LFOD01000012">
    <property type="protein sequence ID" value="KMV17596.1"/>
    <property type="molecule type" value="Genomic_DNA"/>
</dbReference>
<dbReference type="InterPro" id="IPR006707">
    <property type="entry name" value="T7SS_EccD"/>
</dbReference>
<feature type="transmembrane region" description="Helical" evidence="1">
    <location>
        <begin position="221"/>
        <end position="241"/>
    </location>
</feature>
<dbReference type="Proteomes" id="UP000037594">
    <property type="component" value="Unassembled WGS sequence"/>
</dbReference>
<evidence type="ECO:0000256" key="1">
    <source>
        <dbReference type="SAM" id="Phobius"/>
    </source>
</evidence>
<protein>
    <submittedName>
        <fullName evidence="3">Type VII secretion protein</fullName>
    </submittedName>
</protein>
<comment type="caution">
    <text evidence="3">The sequence shown here is derived from an EMBL/GenBank/DDBJ whole genome shotgun (WGS) entry which is preliminary data.</text>
</comment>
<keyword evidence="1" id="KW-0812">Transmembrane</keyword>
<dbReference type="AlphaFoldDB" id="A0A0J8U853"/>
<feature type="transmembrane region" description="Helical" evidence="1">
    <location>
        <begin position="276"/>
        <end position="293"/>
    </location>
</feature>
<dbReference type="RefSeq" id="WP_048895944.1">
    <property type="nucleotide sequence ID" value="NZ_LFOD01000012.1"/>
</dbReference>
<dbReference type="NCBIfam" id="TIGR03920">
    <property type="entry name" value="T7SS_EccD"/>
    <property type="match status" value="1"/>
</dbReference>
<accession>A0A0J8U853</accession>
<dbReference type="Gene3D" id="3.10.20.90">
    <property type="entry name" value="Phosphatidylinositol 3-kinase Catalytic Subunit, Chain A, domain 1"/>
    <property type="match status" value="1"/>
</dbReference>